<reference evidence="1 2" key="1">
    <citation type="submission" date="2022-10" db="EMBL/GenBank/DDBJ databases">
        <title>High-quality genome sequences of two octocoral-associated bacteria, Endozoicomonas euniceicola EF212 and Endozoicomonas gorgoniicola PS125.</title>
        <authorList>
            <person name="Chiou Y.-J."/>
            <person name="Chen Y.-H."/>
        </authorList>
    </citation>
    <scope>NUCLEOTIDE SEQUENCE [LARGE SCALE GENOMIC DNA]</scope>
    <source>
        <strain evidence="1 2">PS125</strain>
    </source>
</reference>
<evidence type="ECO:0000313" key="1">
    <source>
        <dbReference type="EMBL" id="MCW7551760.1"/>
    </source>
</evidence>
<evidence type="ECO:0000313" key="2">
    <source>
        <dbReference type="Proteomes" id="UP001209854"/>
    </source>
</evidence>
<name>A0ABT3MQW9_9GAMM</name>
<accession>A0ABT3MQW9</accession>
<organism evidence="1 2">
    <name type="scientific">Endozoicomonas gorgoniicola</name>
    <dbReference type="NCBI Taxonomy" id="1234144"/>
    <lineage>
        <taxon>Bacteria</taxon>
        <taxon>Pseudomonadati</taxon>
        <taxon>Pseudomonadota</taxon>
        <taxon>Gammaproteobacteria</taxon>
        <taxon>Oceanospirillales</taxon>
        <taxon>Endozoicomonadaceae</taxon>
        <taxon>Endozoicomonas</taxon>
    </lineage>
</organism>
<gene>
    <name evidence="1" type="ORF">NX722_03715</name>
</gene>
<proteinExistence type="predicted"/>
<keyword evidence="2" id="KW-1185">Reference proteome</keyword>
<dbReference type="EMBL" id="JAPFCC010000001">
    <property type="protein sequence ID" value="MCW7551760.1"/>
    <property type="molecule type" value="Genomic_DNA"/>
</dbReference>
<dbReference type="RefSeq" id="WP_262566763.1">
    <property type="nucleotide sequence ID" value="NZ_JAPFCC010000001.1"/>
</dbReference>
<sequence>MSFTTESTGYIKTAISDLQGSWENLKDAVAEDFGFPDSDKLMFHIHEAMSWESVRDLNRKYSKAGI</sequence>
<dbReference type="Proteomes" id="UP001209854">
    <property type="component" value="Unassembled WGS sequence"/>
</dbReference>
<comment type="caution">
    <text evidence="1">The sequence shown here is derived from an EMBL/GenBank/DDBJ whole genome shotgun (WGS) entry which is preliminary data.</text>
</comment>
<protein>
    <submittedName>
        <fullName evidence="1">Uncharacterized protein</fullName>
    </submittedName>
</protein>